<proteinExistence type="inferred from homology"/>
<evidence type="ECO:0000256" key="8">
    <source>
        <dbReference type="ARBA" id="ARBA00029346"/>
    </source>
</evidence>
<evidence type="ECO:0000256" key="3">
    <source>
        <dbReference type="ARBA" id="ARBA00022695"/>
    </source>
</evidence>
<evidence type="ECO:0000259" key="10">
    <source>
        <dbReference type="Pfam" id="PF01467"/>
    </source>
</evidence>
<dbReference type="GO" id="GO:0005524">
    <property type="term" value="F:ATP binding"/>
    <property type="evidence" value="ECO:0007669"/>
    <property type="project" value="UniProtKB-KW"/>
</dbReference>
<keyword evidence="4 9" id="KW-0547">Nucleotide-binding</keyword>
<evidence type="ECO:0000256" key="7">
    <source>
        <dbReference type="ARBA" id="ARBA00022993"/>
    </source>
</evidence>
<evidence type="ECO:0000256" key="1">
    <source>
        <dbReference type="ARBA" id="ARBA00022490"/>
    </source>
</evidence>
<sequence length="168" mass="18587">MSKLALYPGTFDPVTYGHLDVLERALKVFDRIEVTVAVNASKQTLFSIEDRVGLVQACVADLDAHDRVTVTAFEGLLVDHARATGAVALVRGLRQVSDFDYEFRMALANRRLHPELQTVFLMPAEDHTFVAASIVREIHRWGGDVSSFVPPVVVEALAGLRERDVEAD</sequence>
<accession>A0A271J568</accession>
<keyword evidence="5 9" id="KW-0067">ATP-binding</keyword>
<feature type="binding site" evidence="9">
    <location>
        <position position="77"/>
    </location>
    <ligand>
        <name>substrate</name>
    </ligand>
</feature>
<dbReference type="PRINTS" id="PR01020">
    <property type="entry name" value="LPSBIOSNTHSS"/>
</dbReference>
<dbReference type="EC" id="2.7.7.3" evidence="9"/>
<comment type="subcellular location">
    <subcellularLocation>
        <location evidence="9">Cytoplasm</location>
    </subcellularLocation>
</comment>
<dbReference type="OrthoDB" id="9806661at2"/>
<feature type="binding site" evidence="9">
    <location>
        <begin position="92"/>
        <end position="94"/>
    </location>
    <ligand>
        <name>ATP</name>
        <dbReference type="ChEBI" id="CHEBI:30616"/>
    </ligand>
</feature>
<keyword evidence="6 9" id="KW-0460">Magnesium</keyword>
<dbReference type="Gene3D" id="3.40.50.620">
    <property type="entry name" value="HUPs"/>
    <property type="match status" value="1"/>
</dbReference>
<comment type="cofactor">
    <cofactor evidence="9">
        <name>Mg(2+)</name>
        <dbReference type="ChEBI" id="CHEBI:18420"/>
    </cofactor>
</comment>
<dbReference type="SUPFAM" id="SSF52374">
    <property type="entry name" value="Nucleotidylyl transferase"/>
    <property type="match status" value="1"/>
</dbReference>
<dbReference type="InterPro" id="IPR001980">
    <property type="entry name" value="PPAT"/>
</dbReference>
<keyword evidence="7 9" id="KW-0173">Coenzyme A biosynthesis</keyword>
<dbReference type="PANTHER" id="PTHR21342:SF1">
    <property type="entry name" value="PHOSPHOPANTETHEINE ADENYLYLTRANSFERASE"/>
    <property type="match status" value="1"/>
</dbReference>
<comment type="subunit">
    <text evidence="9">Homohexamer.</text>
</comment>
<gene>
    <name evidence="9" type="primary">coaD</name>
    <name evidence="11" type="ORF">BSZ37_19470</name>
</gene>
<comment type="caution">
    <text evidence="11">The sequence shown here is derived from an EMBL/GenBank/DDBJ whole genome shotgun (WGS) entry which is preliminary data.</text>
</comment>
<keyword evidence="12" id="KW-1185">Reference proteome</keyword>
<dbReference type="NCBIfam" id="TIGR01510">
    <property type="entry name" value="coaD_prev_kdtB"/>
    <property type="match status" value="1"/>
</dbReference>
<keyword evidence="3 9" id="KW-0548">Nucleotidyltransferase</keyword>
<dbReference type="PANTHER" id="PTHR21342">
    <property type="entry name" value="PHOSPHOPANTETHEINE ADENYLYLTRANSFERASE"/>
    <property type="match status" value="1"/>
</dbReference>
<comment type="pathway">
    <text evidence="9">Cofactor biosynthesis; coenzyme A biosynthesis; CoA from (R)-pantothenate: step 4/5.</text>
</comment>
<feature type="domain" description="Cytidyltransferase-like" evidence="10">
    <location>
        <begin position="6"/>
        <end position="137"/>
    </location>
</feature>
<keyword evidence="2 9" id="KW-0808">Transferase</keyword>
<dbReference type="InterPro" id="IPR004821">
    <property type="entry name" value="Cyt_trans-like"/>
</dbReference>
<dbReference type="Proteomes" id="UP000216339">
    <property type="component" value="Unassembled WGS sequence"/>
</dbReference>
<comment type="function">
    <text evidence="9">Reversibly transfers an adenylyl group from ATP to 4'-phosphopantetheine, yielding dephospho-CoA (dPCoA) and pyrophosphate.</text>
</comment>
<reference evidence="11 12" key="1">
    <citation type="submission" date="2016-11" db="EMBL/GenBank/DDBJ databases">
        <title>Study of marine rhodopsin-containing bacteria.</title>
        <authorList>
            <person name="Yoshizawa S."/>
            <person name="Kumagai Y."/>
            <person name="Kogure K."/>
        </authorList>
    </citation>
    <scope>NUCLEOTIDE SEQUENCE [LARGE SCALE GENOMIC DNA]</scope>
    <source>
        <strain evidence="11 12">SAORIC-28</strain>
    </source>
</reference>
<dbReference type="GO" id="GO:0004595">
    <property type="term" value="F:pantetheine-phosphate adenylyltransferase activity"/>
    <property type="evidence" value="ECO:0007669"/>
    <property type="project" value="UniProtKB-UniRule"/>
</dbReference>
<dbReference type="NCBIfam" id="TIGR00125">
    <property type="entry name" value="cyt_tran_rel"/>
    <property type="match status" value="1"/>
</dbReference>
<dbReference type="InterPro" id="IPR014729">
    <property type="entry name" value="Rossmann-like_a/b/a_fold"/>
</dbReference>
<feature type="binding site" evidence="9">
    <location>
        <position position="102"/>
    </location>
    <ligand>
        <name>ATP</name>
        <dbReference type="ChEBI" id="CHEBI:30616"/>
    </ligand>
</feature>
<evidence type="ECO:0000256" key="6">
    <source>
        <dbReference type="ARBA" id="ARBA00022842"/>
    </source>
</evidence>
<feature type="binding site" evidence="9">
    <location>
        <begin position="10"/>
        <end position="11"/>
    </location>
    <ligand>
        <name>ATP</name>
        <dbReference type="ChEBI" id="CHEBI:30616"/>
    </ligand>
</feature>
<evidence type="ECO:0000313" key="12">
    <source>
        <dbReference type="Proteomes" id="UP000216339"/>
    </source>
</evidence>
<feature type="binding site" evidence="9">
    <location>
        <position position="18"/>
    </location>
    <ligand>
        <name>ATP</name>
        <dbReference type="ChEBI" id="CHEBI:30616"/>
    </ligand>
</feature>
<dbReference type="CDD" id="cd02163">
    <property type="entry name" value="PPAT"/>
    <property type="match status" value="1"/>
</dbReference>
<feature type="binding site" evidence="9">
    <location>
        <begin position="127"/>
        <end position="133"/>
    </location>
    <ligand>
        <name>ATP</name>
        <dbReference type="ChEBI" id="CHEBI:30616"/>
    </ligand>
</feature>
<dbReference type="EMBL" id="MQWD01000001">
    <property type="protein sequence ID" value="PAP78448.1"/>
    <property type="molecule type" value="Genomic_DNA"/>
</dbReference>
<feature type="binding site" evidence="9">
    <location>
        <position position="91"/>
    </location>
    <ligand>
        <name>substrate</name>
    </ligand>
</feature>
<evidence type="ECO:0000256" key="2">
    <source>
        <dbReference type="ARBA" id="ARBA00022679"/>
    </source>
</evidence>
<dbReference type="RefSeq" id="WP_095512127.1">
    <property type="nucleotide sequence ID" value="NZ_MQWD01000001.1"/>
</dbReference>
<dbReference type="UniPathway" id="UPA00241">
    <property type="reaction ID" value="UER00355"/>
</dbReference>
<comment type="similarity">
    <text evidence="9">Belongs to the bacterial CoaD family.</text>
</comment>
<protein>
    <recommendedName>
        <fullName evidence="9">Phosphopantetheine adenylyltransferase</fullName>
        <ecNumber evidence="9">2.7.7.3</ecNumber>
    </recommendedName>
    <alternativeName>
        <fullName evidence="9">Dephospho-CoA pyrophosphorylase</fullName>
    </alternativeName>
    <alternativeName>
        <fullName evidence="9">Pantetheine-phosphate adenylyltransferase</fullName>
        <shortName evidence="9">PPAT</shortName>
    </alternativeName>
</protein>
<feature type="site" description="Transition state stabilizer" evidence="9">
    <location>
        <position position="18"/>
    </location>
</feature>
<keyword evidence="1 9" id="KW-0963">Cytoplasm</keyword>
<dbReference type="Pfam" id="PF01467">
    <property type="entry name" value="CTP_transf_like"/>
    <property type="match status" value="1"/>
</dbReference>
<evidence type="ECO:0000256" key="5">
    <source>
        <dbReference type="ARBA" id="ARBA00022840"/>
    </source>
</evidence>
<dbReference type="GO" id="GO:0005737">
    <property type="term" value="C:cytoplasm"/>
    <property type="evidence" value="ECO:0007669"/>
    <property type="project" value="UniProtKB-SubCell"/>
</dbReference>
<evidence type="ECO:0000256" key="9">
    <source>
        <dbReference type="HAMAP-Rule" id="MF_00151"/>
    </source>
</evidence>
<evidence type="ECO:0000256" key="4">
    <source>
        <dbReference type="ARBA" id="ARBA00022741"/>
    </source>
</evidence>
<name>A0A271J568_9BACT</name>
<dbReference type="HAMAP" id="MF_00151">
    <property type="entry name" value="PPAT_bact"/>
    <property type="match status" value="1"/>
</dbReference>
<organism evidence="11 12">
    <name type="scientific">Rubrivirga marina</name>
    <dbReference type="NCBI Taxonomy" id="1196024"/>
    <lineage>
        <taxon>Bacteria</taxon>
        <taxon>Pseudomonadati</taxon>
        <taxon>Rhodothermota</taxon>
        <taxon>Rhodothermia</taxon>
        <taxon>Rhodothermales</taxon>
        <taxon>Rubricoccaceae</taxon>
        <taxon>Rubrivirga</taxon>
    </lineage>
</organism>
<feature type="binding site" evidence="9">
    <location>
        <position position="42"/>
    </location>
    <ligand>
        <name>substrate</name>
    </ligand>
</feature>
<comment type="catalytic activity">
    <reaction evidence="8 9">
        <text>(R)-4'-phosphopantetheine + ATP + H(+) = 3'-dephospho-CoA + diphosphate</text>
        <dbReference type="Rhea" id="RHEA:19801"/>
        <dbReference type="ChEBI" id="CHEBI:15378"/>
        <dbReference type="ChEBI" id="CHEBI:30616"/>
        <dbReference type="ChEBI" id="CHEBI:33019"/>
        <dbReference type="ChEBI" id="CHEBI:57328"/>
        <dbReference type="ChEBI" id="CHEBI:61723"/>
        <dbReference type="EC" id="2.7.7.3"/>
    </reaction>
</comment>
<feature type="binding site" evidence="9">
    <location>
        <position position="10"/>
    </location>
    <ligand>
        <name>substrate</name>
    </ligand>
</feature>
<dbReference type="GO" id="GO:0015937">
    <property type="term" value="P:coenzyme A biosynthetic process"/>
    <property type="evidence" value="ECO:0007669"/>
    <property type="project" value="UniProtKB-UniRule"/>
</dbReference>
<dbReference type="AlphaFoldDB" id="A0A271J568"/>
<evidence type="ECO:0000313" key="11">
    <source>
        <dbReference type="EMBL" id="PAP78448.1"/>
    </source>
</evidence>